<dbReference type="Proteomes" id="UP000756710">
    <property type="component" value="Unassembled WGS sequence"/>
</dbReference>
<proteinExistence type="predicted"/>
<evidence type="ECO:0000256" key="1">
    <source>
        <dbReference type="SAM" id="MobiDB-lite"/>
    </source>
</evidence>
<evidence type="ECO:0000313" key="2">
    <source>
        <dbReference type="EMBL" id="MBP2066758.1"/>
    </source>
</evidence>
<feature type="region of interest" description="Disordered" evidence="1">
    <location>
        <begin position="1"/>
        <end position="36"/>
    </location>
</feature>
<evidence type="ECO:0008006" key="4">
    <source>
        <dbReference type="Google" id="ProtNLM"/>
    </source>
</evidence>
<gene>
    <name evidence="2" type="ORF">J2Z30_007814</name>
</gene>
<evidence type="ECO:0000313" key="3">
    <source>
        <dbReference type="Proteomes" id="UP000756710"/>
    </source>
</evidence>
<protein>
    <recommendedName>
        <fullName evidence="4">DUF4352 domain-containing protein</fullName>
    </recommendedName>
</protein>
<feature type="region of interest" description="Disordered" evidence="1">
    <location>
        <begin position="65"/>
        <end position="90"/>
    </location>
</feature>
<comment type="caution">
    <text evidence="2">The sequence shown here is derived from an EMBL/GenBank/DDBJ whole genome shotgun (WGS) entry which is preliminary data.</text>
</comment>
<organism evidence="2 3">
    <name type="scientific">Streptomyces iranensis</name>
    <dbReference type="NCBI Taxonomy" id="576784"/>
    <lineage>
        <taxon>Bacteria</taxon>
        <taxon>Bacillati</taxon>
        <taxon>Actinomycetota</taxon>
        <taxon>Actinomycetes</taxon>
        <taxon>Kitasatosporales</taxon>
        <taxon>Streptomycetaceae</taxon>
        <taxon>Streptomyces</taxon>
        <taxon>Streptomyces violaceusniger group</taxon>
    </lineage>
</organism>
<feature type="compositionally biased region" description="Low complexity" evidence="1">
    <location>
        <begin position="14"/>
        <end position="28"/>
    </location>
</feature>
<dbReference type="EMBL" id="JAGGLR010000026">
    <property type="protein sequence ID" value="MBP2066758.1"/>
    <property type="molecule type" value="Genomic_DNA"/>
</dbReference>
<sequence length="236" mass="24804">MTGVSIYGSHHPLDVVTDPPSPTTGGPSMLNRRPPRAAARSGTALVCALGVTLLALATAGCEDDTAASGRRQPATRADMAADSDGGKTLRLGEPTSVTYKRGSDHMRGALRVTAVSVRKGTRAELRTAGVEPSDVRTTQPYYVTMTFENIGESSLHYPFLNTPTGLEDTGGVDDQPLITGDTEVTACPGKDPDDFAVGAKISLCKVFLVPNGIRPSVVTYSTGDDTKRPVGWKATR</sequence>
<reference evidence="2 3" key="1">
    <citation type="submission" date="2021-03" db="EMBL/GenBank/DDBJ databases">
        <title>Genomic Encyclopedia of Type Strains, Phase IV (KMG-IV): sequencing the most valuable type-strain genomes for metagenomic binning, comparative biology and taxonomic classification.</title>
        <authorList>
            <person name="Goeker M."/>
        </authorList>
    </citation>
    <scope>NUCLEOTIDE SEQUENCE [LARGE SCALE GENOMIC DNA]</scope>
    <source>
        <strain evidence="2 3">DSM 41954</strain>
    </source>
</reference>
<dbReference type="RefSeq" id="WP_308280228.1">
    <property type="nucleotide sequence ID" value="NZ_BAABDR010000042.1"/>
</dbReference>
<keyword evidence="3" id="KW-1185">Reference proteome</keyword>
<accession>A0ABS4N466</accession>
<name>A0ABS4N466_9ACTN</name>